<gene>
    <name evidence="1" type="ORF">SAMN05878437_2592</name>
</gene>
<keyword evidence="2" id="KW-1185">Reference proteome</keyword>
<organism evidence="1 2">
    <name type="scientific">Vreelandella subglaciescola</name>
    <dbReference type="NCBI Taxonomy" id="29571"/>
    <lineage>
        <taxon>Bacteria</taxon>
        <taxon>Pseudomonadati</taxon>
        <taxon>Pseudomonadota</taxon>
        <taxon>Gammaproteobacteria</taxon>
        <taxon>Oceanospirillales</taxon>
        <taxon>Halomonadaceae</taxon>
        <taxon>Vreelandella</taxon>
    </lineage>
</organism>
<name>A0A1M7I785_9GAMM</name>
<evidence type="ECO:0008006" key="3">
    <source>
        <dbReference type="Google" id="ProtNLM"/>
    </source>
</evidence>
<proteinExistence type="predicted"/>
<evidence type="ECO:0000313" key="2">
    <source>
        <dbReference type="Proteomes" id="UP000190911"/>
    </source>
</evidence>
<sequence length="160" mass="17402">MMKTTQGTKGLLGKKGLLVLAATLLGGLALTSTAEARDTVLMLPVEQAMNLPEAKTQLDSNIRFVFGNTPHADVAEQHGNFVTNKKTNAFNKSDEEACRWVMLSALLSLQDRVRTEGGNAVINIESFYDREPMSSNDEYECHAGMLMAGVALRGDVVTLR</sequence>
<dbReference type="AlphaFoldDB" id="A0A1M7I785"/>
<dbReference type="RefSeq" id="WP_231897189.1">
    <property type="nucleotide sequence ID" value="NZ_LT670847.1"/>
</dbReference>
<accession>A0A1M7I785</accession>
<evidence type="ECO:0000313" key="1">
    <source>
        <dbReference type="EMBL" id="SHM36489.1"/>
    </source>
</evidence>
<dbReference type="STRING" id="29571.SAMN05878437_2592"/>
<dbReference type="InParanoid" id="A0A1M7I785"/>
<protein>
    <recommendedName>
        <fullName evidence="3">Excinuclease ATPase subunit</fullName>
    </recommendedName>
</protein>
<dbReference type="EMBL" id="LT670847">
    <property type="protein sequence ID" value="SHM36489.1"/>
    <property type="molecule type" value="Genomic_DNA"/>
</dbReference>
<dbReference type="Proteomes" id="UP000190911">
    <property type="component" value="Chromosome I"/>
</dbReference>
<reference evidence="1 2" key="1">
    <citation type="submission" date="2016-11" db="EMBL/GenBank/DDBJ databases">
        <authorList>
            <person name="Jaros S."/>
            <person name="Januszkiewicz K."/>
            <person name="Wedrychowicz H."/>
        </authorList>
    </citation>
    <scope>NUCLEOTIDE SEQUENCE [LARGE SCALE GENOMIC DNA]</scope>
    <source>
        <strain evidence="1 2">ACAM 12</strain>
    </source>
</reference>